<name>A0A024Q816_9BACI</name>
<protein>
    <submittedName>
        <fullName evidence="1">Uncharacterized protein</fullName>
    </submittedName>
</protein>
<reference evidence="1 2" key="1">
    <citation type="submission" date="2014-03" db="EMBL/GenBank/DDBJ databases">
        <authorList>
            <person name="Urmite Genomes U."/>
        </authorList>
    </citation>
    <scope>NUCLEOTIDE SEQUENCE [LARGE SCALE GENOMIC DNA]</scope>
    <source>
        <strain evidence="1 2">Vm-5</strain>
    </source>
</reference>
<accession>A0A024Q816</accession>
<dbReference type="AlphaFoldDB" id="A0A024Q816"/>
<dbReference type="EMBL" id="CCDP010000001">
    <property type="protein sequence ID" value="CDQ38634.1"/>
    <property type="molecule type" value="Genomic_DNA"/>
</dbReference>
<sequence length="102" mass="12197" precursor="true">MKKTLSLFFLIVILGLVAFWETAETKHGFTPTFREGEDTLEVSNEVETDSTLEYMKEETEVENGYRIETYREYEIYTDKEGNIIKREPTSNYNYLRYKLEQE</sequence>
<dbReference type="RefSeq" id="WP_021289469.1">
    <property type="nucleotide sequence ID" value="NZ_BNER01000001.1"/>
</dbReference>
<reference evidence="2" key="2">
    <citation type="submission" date="2014-05" db="EMBL/GenBank/DDBJ databases">
        <title>Draft genome sequence of Virgibacillus massiliensis Vm-5.</title>
        <authorList>
            <person name="Khelaifia S."/>
            <person name="Croce O."/>
            <person name="Lagier J.C."/>
            <person name="Raoult D."/>
        </authorList>
    </citation>
    <scope>NUCLEOTIDE SEQUENCE [LARGE SCALE GENOMIC DNA]</scope>
    <source>
        <strain evidence="2">Vm-5</strain>
    </source>
</reference>
<keyword evidence="2" id="KW-1185">Reference proteome</keyword>
<dbReference type="eggNOG" id="ENOG5033GM2">
    <property type="taxonomic scope" value="Bacteria"/>
</dbReference>
<comment type="caution">
    <text evidence="1">The sequence shown here is derived from an EMBL/GenBank/DDBJ whole genome shotgun (WGS) entry which is preliminary data.</text>
</comment>
<evidence type="ECO:0000313" key="2">
    <source>
        <dbReference type="Proteomes" id="UP000028875"/>
    </source>
</evidence>
<dbReference type="OrthoDB" id="2655258at2"/>
<organism evidence="1 2">
    <name type="scientific">Virgibacillus massiliensis</name>
    <dbReference type="NCBI Taxonomy" id="1462526"/>
    <lineage>
        <taxon>Bacteria</taxon>
        <taxon>Bacillati</taxon>
        <taxon>Bacillota</taxon>
        <taxon>Bacilli</taxon>
        <taxon>Bacillales</taxon>
        <taxon>Bacillaceae</taxon>
        <taxon>Virgibacillus</taxon>
    </lineage>
</organism>
<evidence type="ECO:0000313" key="1">
    <source>
        <dbReference type="EMBL" id="CDQ38634.1"/>
    </source>
</evidence>
<dbReference type="Proteomes" id="UP000028875">
    <property type="component" value="Unassembled WGS sequence"/>
</dbReference>
<proteinExistence type="predicted"/>
<gene>
    <name evidence="1" type="ORF">BN990_00906</name>
</gene>